<sequence length="53" mass="6317">MIFNEINPDFRLGCMILRMPVYPLTADPSDVKEDKTIENHRWSYLLLFFITLV</sequence>
<gene>
    <name evidence="1" type="ORF">CK5_32850</name>
</gene>
<dbReference type="Proteomes" id="UP000008955">
    <property type="component" value="Chromosome"/>
</dbReference>
<accession>D4LUN0</accession>
<reference evidence="1 2" key="2">
    <citation type="submission" date="2010-03" db="EMBL/GenBank/DDBJ databases">
        <authorList>
            <person name="Pajon A."/>
        </authorList>
    </citation>
    <scope>NUCLEOTIDE SEQUENCE [LARGE SCALE GENOMIC DNA]</scope>
    <source>
        <strain evidence="1 2">A2-162</strain>
    </source>
</reference>
<protein>
    <submittedName>
        <fullName evidence="1">Uncharacterized protein</fullName>
    </submittedName>
</protein>
<dbReference type="EMBL" id="FP929054">
    <property type="protein sequence ID" value="CBL24488.1"/>
    <property type="molecule type" value="Genomic_DNA"/>
</dbReference>
<evidence type="ECO:0000313" key="1">
    <source>
        <dbReference type="EMBL" id="CBL24488.1"/>
    </source>
</evidence>
<organism evidence="1 2">
    <name type="scientific">Blautia obeum A2-162</name>
    <dbReference type="NCBI Taxonomy" id="657314"/>
    <lineage>
        <taxon>Bacteria</taxon>
        <taxon>Bacillati</taxon>
        <taxon>Bacillota</taxon>
        <taxon>Clostridia</taxon>
        <taxon>Lachnospirales</taxon>
        <taxon>Lachnospiraceae</taxon>
        <taxon>Blautia</taxon>
    </lineage>
</organism>
<reference evidence="1 2" key="1">
    <citation type="submission" date="2010-03" db="EMBL/GenBank/DDBJ databases">
        <title>The genome sequence of Ruminococcus obeum A2-162.</title>
        <authorList>
            <consortium name="metaHIT consortium -- http://www.metahit.eu/"/>
            <person name="Pajon A."/>
            <person name="Turner K."/>
            <person name="Parkhill J."/>
            <person name="Duncan S."/>
            <person name="Flint H."/>
        </authorList>
    </citation>
    <scope>NUCLEOTIDE SEQUENCE [LARGE SCALE GENOMIC DNA]</scope>
    <source>
        <strain evidence="1 2">A2-162</strain>
    </source>
</reference>
<dbReference type="RefSeq" id="WP_015543240.1">
    <property type="nucleotide sequence ID" value="NC_021022.1"/>
</dbReference>
<dbReference type="AlphaFoldDB" id="D4LUN0"/>
<dbReference type="PATRIC" id="fig|657314.3.peg.3177"/>
<name>D4LUN0_9FIRM</name>
<dbReference type="HOGENOM" id="CLU_3059073_0_0_9"/>
<evidence type="ECO:0000313" key="2">
    <source>
        <dbReference type="Proteomes" id="UP000008955"/>
    </source>
</evidence>
<dbReference type="KEGG" id="rob:CK5_32850"/>
<proteinExistence type="predicted"/>
<keyword evidence="2" id="KW-1185">Reference proteome</keyword>